<gene>
    <name evidence="2" type="ORF">GM418_28630</name>
</gene>
<protein>
    <recommendedName>
        <fullName evidence="1">Transposase IS200-like domain-containing protein</fullName>
    </recommendedName>
</protein>
<dbReference type="KEGG" id="mcos:GM418_28630"/>
<dbReference type="PANTHER" id="PTHR34322">
    <property type="entry name" value="TRANSPOSASE, Y1_TNP DOMAIN-CONTAINING"/>
    <property type="match status" value="1"/>
</dbReference>
<dbReference type="AlphaFoldDB" id="A0A6I6KBA3"/>
<dbReference type="Proteomes" id="UP000428260">
    <property type="component" value="Chromosome"/>
</dbReference>
<name>A0A6I6KBA3_9BACT</name>
<dbReference type="GO" id="GO:0003677">
    <property type="term" value="F:DNA binding"/>
    <property type="evidence" value="ECO:0007669"/>
    <property type="project" value="InterPro"/>
</dbReference>
<accession>A0A6I6KBA3</accession>
<sequence length="222" mass="26451">MAIEKLESGNYYHIYSHAVGGRDLFRTPDNYDCFLSLYDKYISPIAETFAWVLMSNHFHFLVRIKENVCYKYSNADGSFDAVRFNEIKWETTDLSVCEAPDSVKIPKPEKHFSHLFNSYAKYYNTKYGSKGTMFERPFKRKLIDNKEYLKRVIRYIHNNPVHHGFCEHILEYPWSSYLSCISIKPTKLQREKVVGWFDNKANFKTMHDKKVEIIEIEKWLDL</sequence>
<dbReference type="GO" id="GO:0006313">
    <property type="term" value="P:DNA transposition"/>
    <property type="evidence" value="ECO:0007669"/>
    <property type="project" value="InterPro"/>
</dbReference>
<reference evidence="2 3" key="1">
    <citation type="submission" date="2019-11" db="EMBL/GenBank/DDBJ databases">
        <authorList>
            <person name="Zheng R.K."/>
            <person name="Sun C.M."/>
        </authorList>
    </citation>
    <scope>NUCLEOTIDE SEQUENCE [LARGE SCALE GENOMIC DNA]</scope>
    <source>
        <strain evidence="2 3">WC007</strain>
    </source>
</reference>
<dbReference type="InterPro" id="IPR036515">
    <property type="entry name" value="Transposase_17_sf"/>
</dbReference>
<proteinExistence type="predicted"/>
<evidence type="ECO:0000313" key="3">
    <source>
        <dbReference type="Proteomes" id="UP000428260"/>
    </source>
</evidence>
<evidence type="ECO:0000313" key="2">
    <source>
        <dbReference type="EMBL" id="QGY47494.1"/>
    </source>
</evidence>
<feature type="domain" description="Transposase IS200-like" evidence="1">
    <location>
        <begin position="7"/>
        <end position="159"/>
    </location>
</feature>
<dbReference type="RefSeq" id="WP_158871432.1">
    <property type="nucleotide sequence ID" value="NZ_CP046401.1"/>
</dbReference>
<dbReference type="SUPFAM" id="SSF143422">
    <property type="entry name" value="Transposase IS200-like"/>
    <property type="match status" value="1"/>
</dbReference>
<dbReference type="PANTHER" id="PTHR34322:SF2">
    <property type="entry name" value="TRANSPOSASE IS200-LIKE DOMAIN-CONTAINING PROTEIN"/>
    <property type="match status" value="1"/>
</dbReference>
<dbReference type="InterPro" id="IPR002686">
    <property type="entry name" value="Transposase_17"/>
</dbReference>
<dbReference type="Gene3D" id="3.30.70.1290">
    <property type="entry name" value="Transposase IS200-like"/>
    <property type="match status" value="1"/>
</dbReference>
<dbReference type="SMART" id="SM01321">
    <property type="entry name" value="Y1_Tnp"/>
    <property type="match status" value="1"/>
</dbReference>
<keyword evidence="3" id="KW-1185">Reference proteome</keyword>
<evidence type="ECO:0000259" key="1">
    <source>
        <dbReference type="SMART" id="SM01321"/>
    </source>
</evidence>
<organism evidence="2 3">
    <name type="scientific">Maribellus comscasis</name>
    <dbReference type="NCBI Taxonomy" id="2681766"/>
    <lineage>
        <taxon>Bacteria</taxon>
        <taxon>Pseudomonadati</taxon>
        <taxon>Bacteroidota</taxon>
        <taxon>Bacteroidia</taxon>
        <taxon>Marinilabiliales</taxon>
        <taxon>Prolixibacteraceae</taxon>
        <taxon>Maribellus</taxon>
    </lineage>
</organism>
<dbReference type="GO" id="GO:0004803">
    <property type="term" value="F:transposase activity"/>
    <property type="evidence" value="ECO:0007669"/>
    <property type="project" value="InterPro"/>
</dbReference>
<dbReference type="EMBL" id="CP046401">
    <property type="protein sequence ID" value="QGY47494.1"/>
    <property type="molecule type" value="Genomic_DNA"/>
</dbReference>